<accession>A0A6G1X9Y4</accession>
<dbReference type="InterPro" id="IPR016181">
    <property type="entry name" value="Acyl_CoA_acyltransferase"/>
</dbReference>
<name>A0A6G1X9Y4_9BACI</name>
<protein>
    <submittedName>
        <fullName evidence="2">GNAT family N-acetyltransferase</fullName>
    </submittedName>
</protein>
<comment type="caution">
    <text evidence="2">The sequence shown here is derived from an EMBL/GenBank/DDBJ whole genome shotgun (WGS) entry which is preliminary data.</text>
</comment>
<keyword evidence="3" id="KW-1185">Reference proteome</keyword>
<dbReference type="Pfam" id="PF00583">
    <property type="entry name" value="Acetyltransf_1"/>
    <property type="match status" value="1"/>
</dbReference>
<gene>
    <name evidence="2" type="ORF">GH754_16280</name>
</gene>
<evidence type="ECO:0000313" key="2">
    <source>
        <dbReference type="EMBL" id="MRG87823.1"/>
    </source>
</evidence>
<dbReference type="PROSITE" id="PS51186">
    <property type="entry name" value="GNAT"/>
    <property type="match status" value="1"/>
</dbReference>
<dbReference type="SUPFAM" id="SSF55729">
    <property type="entry name" value="Acyl-CoA N-acyltransferases (Nat)"/>
    <property type="match status" value="1"/>
</dbReference>
<reference evidence="2 3" key="1">
    <citation type="submission" date="2019-11" db="EMBL/GenBank/DDBJ databases">
        <authorList>
            <person name="Li J."/>
        </authorList>
    </citation>
    <scope>NUCLEOTIDE SEQUENCE [LARGE SCALE GENOMIC DNA]</scope>
    <source>
        <strain evidence="2 3">J4</strain>
    </source>
</reference>
<dbReference type="AlphaFoldDB" id="A0A6G1X9Y4"/>
<organism evidence="2 3">
    <name type="scientific">Salinibacillus xinjiangensis</name>
    <dbReference type="NCBI Taxonomy" id="1229268"/>
    <lineage>
        <taxon>Bacteria</taxon>
        <taxon>Bacillati</taxon>
        <taxon>Bacillota</taxon>
        <taxon>Bacilli</taxon>
        <taxon>Bacillales</taxon>
        <taxon>Bacillaceae</taxon>
        <taxon>Salinibacillus</taxon>
    </lineage>
</organism>
<dbReference type="OrthoDB" id="3692150at2"/>
<sequence>MKMMKFYAFDQHDPDLEQIGELYCRTFIGENYSLKDMENALKNVKKHASYKGFKCLKAKSQTGNLVGFTYGYTSLPGQFYRGKIASQLPGRMTTEWLSDCFEFVELAVNSSYRRLGIASQLHDKLLEDINHNTSVLTTSENNYPAIHFYQKKGWQIIKNHAAVLSKDDPQVIMGKHLVKSKA</sequence>
<evidence type="ECO:0000313" key="3">
    <source>
        <dbReference type="Proteomes" id="UP000480185"/>
    </source>
</evidence>
<dbReference type="InterPro" id="IPR000182">
    <property type="entry name" value="GNAT_dom"/>
</dbReference>
<proteinExistence type="predicted"/>
<dbReference type="Gene3D" id="3.40.630.30">
    <property type="match status" value="1"/>
</dbReference>
<keyword evidence="2" id="KW-0808">Transferase</keyword>
<dbReference type="GO" id="GO:0016747">
    <property type="term" value="F:acyltransferase activity, transferring groups other than amino-acyl groups"/>
    <property type="evidence" value="ECO:0007669"/>
    <property type="project" value="InterPro"/>
</dbReference>
<evidence type="ECO:0000259" key="1">
    <source>
        <dbReference type="PROSITE" id="PS51186"/>
    </source>
</evidence>
<feature type="domain" description="N-acetyltransferase" evidence="1">
    <location>
        <begin position="4"/>
        <end position="178"/>
    </location>
</feature>
<dbReference type="Proteomes" id="UP000480185">
    <property type="component" value="Unassembled WGS sequence"/>
</dbReference>
<dbReference type="EMBL" id="WJNH01000012">
    <property type="protein sequence ID" value="MRG87823.1"/>
    <property type="molecule type" value="Genomic_DNA"/>
</dbReference>